<protein>
    <recommendedName>
        <fullName evidence="5">SPW repeat-containing protein</fullName>
    </recommendedName>
</protein>
<feature type="transmembrane region" description="Helical" evidence="2">
    <location>
        <begin position="74"/>
        <end position="92"/>
    </location>
</feature>
<accession>A0ABU2B0C3</accession>
<gene>
    <name evidence="3" type="ORF">J2S62_001113</name>
</gene>
<feature type="transmembrane region" description="Helical" evidence="2">
    <location>
        <begin position="133"/>
        <end position="154"/>
    </location>
</feature>
<keyword evidence="2" id="KW-0812">Transmembrane</keyword>
<reference evidence="3 4" key="1">
    <citation type="submission" date="2023-07" db="EMBL/GenBank/DDBJ databases">
        <title>Sequencing the genomes of 1000 actinobacteria strains.</title>
        <authorList>
            <person name="Klenk H.-P."/>
        </authorList>
    </citation>
    <scope>NUCLEOTIDE SEQUENCE [LARGE SCALE GENOMIC DNA]</scope>
    <source>
        <strain evidence="3 4">DSM 22966</strain>
    </source>
</reference>
<evidence type="ECO:0000256" key="2">
    <source>
        <dbReference type="SAM" id="Phobius"/>
    </source>
</evidence>
<feature type="compositionally biased region" description="Polar residues" evidence="1">
    <location>
        <begin position="17"/>
        <end position="27"/>
    </location>
</feature>
<feature type="transmembrane region" description="Helical" evidence="2">
    <location>
        <begin position="104"/>
        <end position="127"/>
    </location>
</feature>
<keyword evidence="2" id="KW-0472">Membrane</keyword>
<keyword evidence="2" id="KW-1133">Transmembrane helix</keyword>
<comment type="caution">
    <text evidence="3">The sequence shown here is derived from an EMBL/GenBank/DDBJ whole genome shotgun (WGS) entry which is preliminary data.</text>
</comment>
<proteinExistence type="predicted"/>
<evidence type="ECO:0000256" key="1">
    <source>
        <dbReference type="SAM" id="MobiDB-lite"/>
    </source>
</evidence>
<name>A0ABU2B0C3_9MICC</name>
<dbReference type="EMBL" id="JAVDYJ010000001">
    <property type="protein sequence ID" value="MDR7346856.1"/>
    <property type="molecule type" value="Genomic_DNA"/>
</dbReference>
<organism evidence="3 4">
    <name type="scientific">Enteractinococcus fodinae</name>
    <dbReference type="NCBI Taxonomy" id="684663"/>
    <lineage>
        <taxon>Bacteria</taxon>
        <taxon>Bacillati</taxon>
        <taxon>Actinomycetota</taxon>
        <taxon>Actinomycetes</taxon>
        <taxon>Micrococcales</taxon>
        <taxon>Micrococcaceae</taxon>
    </lineage>
</organism>
<evidence type="ECO:0000313" key="3">
    <source>
        <dbReference type="EMBL" id="MDR7346856.1"/>
    </source>
</evidence>
<dbReference type="RefSeq" id="WP_310172347.1">
    <property type="nucleotide sequence ID" value="NZ_BAABHE010000002.1"/>
</dbReference>
<dbReference type="Proteomes" id="UP001183794">
    <property type="component" value="Unassembled WGS sequence"/>
</dbReference>
<sequence>MSTNSTDTLDRPRSTTERPTYTINQTRPRPHPNEIPRLSPLRGGRKPWTAWQDWTTIGLGIFLASTPLWTPAPAGWFVTLGIMAIAAGLWAAASGSSSAAEWTVMVVGIVLFLSPVYGGFIGPSIAAGTASSLAAGTAWFTGAAIIVLAILAMVQNRKDLANSRVRAEALRY</sequence>
<evidence type="ECO:0000313" key="4">
    <source>
        <dbReference type="Proteomes" id="UP001183794"/>
    </source>
</evidence>
<feature type="region of interest" description="Disordered" evidence="1">
    <location>
        <begin position="1"/>
        <end position="41"/>
    </location>
</feature>
<keyword evidence="4" id="KW-1185">Reference proteome</keyword>
<evidence type="ECO:0008006" key="5">
    <source>
        <dbReference type="Google" id="ProtNLM"/>
    </source>
</evidence>